<dbReference type="EMBL" id="QTSX02002238">
    <property type="protein sequence ID" value="KAJ9076892.1"/>
    <property type="molecule type" value="Genomic_DNA"/>
</dbReference>
<name>A0ACC2TRQ0_9FUNG</name>
<evidence type="ECO:0000313" key="1">
    <source>
        <dbReference type="EMBL" id="KAJ9076892.1"/>
    </source>
</evidence>
<reference evidence="1" key="1">
    <citation type="submission" date="2022-04" db="EMBL/GenBank/DDBJ databases">
        <title>Genome of the entomopathogenic fungus Entomophthora muscae.</title>
        <authorList>
            <person name="Elya C."/>
            <person name="Lovett B.R."/>
            <person name="Lee E."/>
            <person name="Macias A.M."/>
            <person name="Hajek A.E."/>
            <person name="De Bivort B.L."/>
            <person name="Kasson M.T."/>
            <person name="De Fine Licht H.H."/>
            <person name="Stajich J.E."/>
        </authorList>
    </citation>
    <scope>NUCLEOTIDE SEQUENCE</scope>
    <source>
        <strain evidence="1">Berkeley</strain>
    </source>
</reference>
<gene>
    <name evidence="1" type="ORF">DSO57_1021969</name>
</gene>
<sequence length="117" mass="13024">MPDTRFLGNALHQVLVDDVHMVQTCSKVQASQEATKEVSKPYTCQLLDDAPDTEPQRLSDATPFRGVNVAIPMETMKDHHPKLCDIHNIGSSYSECTYTDIFVKNSRCKLSSTQGPL</sequence>
<comment type="caution">
    <text evidence="1">The sequence shown here is derived from an EMBL/GenBank/DDBJ whole genome shotgun (WGS) entry which is preliminary data.</text>
</comment>
<keyword evidence="2" id="KW-1185">Reference proteome</keyword>
<evidence type="ECO:0000313" key="2">
    <source>
        <dbReference type="Proteomes" id="UP001165960"/>
    </source>
</evidence>
<organism evidence="1 2">
    <name type="scientific">Entomophthora muscae</name>
    <dbReference type="NCBI Taxonomy" id="34485"/>
    <lineage>
        <taxon>Eukaryota</taxon>
        <taxon>Fungi</taxon>
        <taxon>Fungi incertae sedis</taxon>
        <taxon>Zoopagomycota</taxon>
        <taxon>Entomophthoromycotina</taxon>
        <taxon>Entomophthoromycetes</taxon>
        <taxon>Entomophthorales</taxon>
        <taxon>Entomophthoraceae</taxon>
        <taxon>Entomophthora</taxon>
    </lineage>
</organism>
<dbReference type="Proteomes" id="UP001165960">
    <property type="component" value="Unassembled WGS sequence"/>
</dbReference>
<proteinExistence type="predicted"/>
<accession>A0ACC2TRQ0</accession>
<protein>
    <submittedName>
        <fullName evidence="1">Uncharacterized protein</fullName>
    </submittedName>
</protein>